<keyword evidence="5" id="KW-0547">Nucleotide-binding</keyword>
<dbReference type="GO" id="GO:0005829">
    <property type="term" value="C:cytosol"/>
    <property type="evidence" value="ECO:0007669"/>
    <property type="project" value="TreeGrafter"/>
</dbReference>
<dbReference type="SMART" id="SM00072">
    <property type="entry name" value="GuKc"/>
    <property type="match status" value="1"/>
</dbReference>
<comment type="pathway">
    <text evidence="2">Metabolic intermediate biosynthesis; 5-phospho-alpha-D-ribose 1-diphosphate biosynthesis; 5-phospho-alpha-D-ribose 1-diphosphate from D-ribose 5-phosphate (route II): step 3/3.</text>
</comment>
<dbReference type="GO" id="GO:0033863">
    <property type="term" value="F:ribose 1,5-bisphosphate phosphokinase activity"/>
    <property type="evidence" value="ECO:0007669"/>
    <property type="project" value="UniProtKB-EC"/>
</dbReference>
<keyword evidence="4" id="KW-0808">Transferase</keyword>
<dbReference type="GO" id="GO:0006015">
    <property type="term" value="P:5-phosphoribose 1-diphosphate biosynthetic process"/>
    <property type="evidence" value="ECO:0007669"/>
    <property type="project" value="UniProtKB-UniPathway"/>
</dbReference>
<dbReference type="Proteomes" id="UP000233332">
    <property type="component" value="Unassembled WGS sequence"/>
</dbReference>
<proteinExistence type="predicted"/>
<reference evidence="8 9" key="1">
    <citation type="submission" date="2017-09" db="EMBL/GenBank/DDBJ databases">
        <title>Biodiversity and function of Thalassospira species in the particle-attached aromatic-hydrocarbon-degrading consortia from the surface seawater of the China South Sea.</title>
        <authorList>
            <person name="Dong C."/>
            <person name="Lai Q."/>
            <person name="Shao Z."/>
        </authorList>
    </citation>
    <scope>NUCLEOTIDE SEQUENCE [LARGE SCALE GENOMIC DNA]</scope>
    <source>
        <strain evidence="8 9">139Z-12</strain>
    </source>
</reference>
<evidence type="ECO:0000256" key="4">
    <source>
        <dbReference type="ARBA" id="ARBA00022679"/>
    </source>
</evidence>
<dbReference type="PANTHER" id="PTHR23117">
    <property type="entry name" value="GUANYLATE KINASE-RELATED"/>
    <property type="match status" value="1"/>
</dbReference>
<evidence type="ECO:0000259" key="7">
    <source>
        <dbReference type="SMART" id="SM00072"/>
    </source>
</evidence>
<comment type="catalytic activity">
    <reaction evidence="1">
        <text>alpha-D-ribose 1,5-bisphosphate + ATP = 5-phospho-alpha-D-ribose 1-diphosphate + ADP</text>
        <dbReference type="Rhea" id="RHEA:20109"/>
        <dbReference type="ChEBI" id="CHEBI:30616"/>
        <dbReference type="ChEBI" id="CHEBI:58017"/>
        <dbReference type="ChEBI" id="CHEBI:68688"/>
        <dbReference type="ChEBI" id="CHEBI:456216"/>
        <dbReference type="EC" id="2.7.4.23"/>
    </reaction>
</comment>
<organism evidence="8 9">
    <name type="scientific">Thalassospira lohafexi</name>
    <dbReference type="NCBI Taxonomy" id="744227"/>
    <lineage>
        <taxon>Bacteria</taxon>
        <taxon>Pseudomonadati</taxon>
        <taxon>Pseudomonadota</taxon>
        <taxon>Alphaproteobacteria</taxon>
        <taxon>Rhodospirillales</taxon>
        <taxon>Thalassospiraceae</taxon>
        <taxon>Thalassospira</taxon>
    </lineage>
</organism>
<dbReference type="AlphaFoldDB" id="A0A2N3L592"/>
<evidence type="ECO:0000256" key="3">
    <source>
        <dbReference type="ARBA" id="ARBA00012892"/>
    </source>
</evidence>
<accession>A0A2N3L592</accession>
<gene>
    <name evidence="8" type="primary">phnN</name>
    <name evidence="8" type="ORF">COO92_14760</name>
</gene>
<keyword evidence="6" id="KW-0067">ATP-binding</keyword>
<dbReference type="EMBL" id="NXGX01000005">
    <property type="protein sequence ID" value="PKR58004.1"/>
    <property type="molecule type" value="Genomic_DNA"/>
</dbReference>
<evidence type="ECO:0000256" key="6">
    <source>
        <dbReference type="ARBA" id="ARBA00022840"/>
    </source>
</evidence>
<dbReference type="RefSeq" id="WP_101303280.1">
    <property type="nucleotide sequence ID" value="NZ_NXGX01000005.1"/>
</dbReference>
<evidence type="ECO:0000313" key="9">
    <source>
        <dbReference type="Proteomes" id="UP000233332"/>
    </source>
</evidence>
<evidence type="ECO:0000256" key="1">
    <source>
        <dbReference type="ARBA" id="ARBA00000373"/>
    </source>
</evidence>
<evidence type="ECO:0000256" key="5">
    <source>
        <dbReference type="ARBA" id="ARBA00022741"/>
    </source>
</evidence>
<name>A0A2N3L592_9PROT</name>
<sequence length="205" mass="22778">MTEHDDRHHPLDDAPKRGLLILVVGPSGVGKDSLLDGARDRLSKETHCCFPRRCITRPAGTIGENHIPVRPDDFPSMAKQGAFLLSWQAHDMCYGVPRHVQDDVTNGKTVIVNVSRSVIDDARALVGEDNVRVISICANSDVLRQRLEARGREDRYEVEKRLARASAYQVNGPNVMQVHNDADLQTGISRFIEAIRAPQLNSEPV</sequence>
<dbReference type="NCBIfam" id="TIGR02322">
    <property type="entry name" value="phosphon_PhnN"/>
    <property type="match status" value="1"/>
</dbReference>
<evidence type="ECO:0000313" key="8">
    <source>
        <dbReference type="EMBL" id="PKR58004.1"/>
    </source>
</evidence>
<feature type="domain" description="Guanylate kinase/L-type calcium channel beta subunit" evidence="7">
    <location>
        <begin position="17"/>
        <end position="199"/>
    </location>
</feature>
<dbReference type="UniPathway" id="UPA00087">
    <property type="reaction ID" value="UER00175"/>
</dbReference>
<keyword evidence="9" id="KW-1185">Reference proteome</keyword>
<dbReference type="EC" id="2.7.4.23" evidence="3"/>
<evidence type="ECO:0000256" key="2">
    <source>
        <dbReference type="ARBA" id="ARBA00005069"/>
    </source>
</evidence>
<dbReference type="InterPro" id="IPR027417">
    <property type="entry name" value="P-loop_NTPase"/>
</dbReference>
<dbReference type="SUPFAM" id="SSF52540">
    <property type="entry name" value="P-loop containing nucleoside triphosphate hydrolases"/>
    <property type="match status" value="1"/>
</dbReference>
<dbReference type="Pfam" id="PF00625">
    <property type="entry name" value="Guanylate_kin"/>
    <property type="match status" value="1"/>
</dbReference>
<dbReference type="InterPro" id="IPR012699">
    <property type="entry name" value="PhnN"/>
</dbReference>
<comment type="caution">
    <text evidence="8">The sequence shown here is derived from an EMBL/GenBank/DDBJ whole genome shotgun (WGS) entry which is preliminary data.</text>
</comment>
<dbReference type="InterPro" id="IPR008145">
    <property type="entry name" value="GK/Ca_channel_bsu"/>
</dbReference>
<dbReference type="Gene3D" id="3.40.50.300">
    <property type="entry name" value="P-loop containing nucleotide triphosphate hydrolases"/>
    <property type="match status" value="1"/>
</dbReference>
<keyword evidence="8" id="KW-0418">Kinase</keyword>
<protein>
    <recommendedName>
        <fullName evidence="3">ribose 1,5-bisphosphate phosphokinase</fullName>
        <ecNumber evidence="3">2.7.4.23</ecNumber>
    </recommendedName>
</protein>
<dbReference type="PANTHER" id="PTHR23117:SF8">
    <property type="entry name" value="RIBOSE 1,5-BISPHOSPHATE PHOSPHOKINASE PHNN"/>
    <property type="match status" value="1"/>
</dbReference>
<dbReference type="GO" id="GO:0005524">
    <property type="term" value="F:ATP binding"/>
    <property type="evidence" value="ECO:0007669"/>
    <property type="project" value="UniProtKB-KW"/>
</dbReference>